<protein>
    <recommendedName>
        <fullName evidence="4 9">Guanine deaminase</fullName>
        <shortName evidence="9">Guanase</shortName>
        <ecNumber evidence="3 9">3.5.4.3</ecNumber>
    </recommendedName>
    <alternativeName>
        <fullName evidence="9">Guanine aminohydrolase</fullName>
    </alternativeName>
</protein>
<comment type="pathway">
    <text evidence="1 9">Purine metabolism; guanine degradation; xanthine from guanine: step 1/1.</text>
</comment>
<dbReference type="InterPro" id="IPR051607">
    <property type="entry name" value="Metallo-dep_hydrolases"/>
</dbReference>
<evidence type="ECO:0000256" key="3">
    <source>
        <dbReference type="ARBA" id="ARBA00012781"/>
    </source>
</evidence>
<sequence>IAFFEKMDTLEARLEEFLIPKENVTNLKEGQFILPGFVDTHIHASQYPNAGKGLDLQLLDWLDKYTFPTEARYKNLTFAGNAYDTVVDRVIHNGTTTACYFATIHTDATLLLCDIIHKTGQRALVGKVNMNRNSPDFYREDTEKSVKETERYIECVLEKKYSLITPVITPRFSISCDSKLLNQLGDMAKKYKVPIQTHISENKKEVELVHTLFPESKNYIDTYHTAGLITNRTVLAHGIYLSSEELSLIKAMGTSLSHCPNSNISIKSGLLDVRQLLDMGIKVGLGTDVSGGYSHSMLDAIRSAIHVSKILGIQNGDSYREIGHKEAFMMATLGGSEALGLEDKVGNFVVGKEFDALLIDVEAVGSPLDVFKEDTLEDVVEKFMYRGDDRNIVAVFVAGRIVCDKRRPGSAVE</sequence>
<dbReference type="PANTHER" id="PTHR11271">
    <property type="entry name" value="GUANINE DEAMINASE"/>
    <property type="match status" value="1"/>
</dbReference>
<comment type="function">
    <text evidence="9">Catalyzes the hydrolytic deamination of guanine, producing xanthine and ammonia.</text>
</comment>
<comment type="cofactor">
    <cofactor evidence="9">
        <name>Zn(2+)</name>
        <dbReference type="ChEBI" id="CHEBI:29105"/>
    </cofactor>
    <text evidence="9">Binds 1 zinc ion per subunit.</text>
</comment>
<dbReference type="EC" id="3.5.4.3" evidence="3 9"/>
<evidence type="ECO:0000256" key="5">
    <source>
        <dbReference type="ARBA" id="ARBA00022723"/>
    </source>
</evidence>
<name>A0ABD3UBQ0_SINWO</name>
<dbReference type="AlphaFoldDB" id="A0ABD3UBQ0"/>
<dbReference type="InterPro" id="IPR011059">
    <property type="entry name" value="Metal-dep_hydrolase_composite"/>
</dbReference>
<comment type="similarity">
    <text evidence="2 9">Belongs to the metallo-dependent hydrolases superfamily. ATZ/TRZ family.</text>
</comment>
<keyword evidence="12" id="KW-1185">Reference proteome</keyword>
<dbReference type="InterPro" id="IPR032466">
    <property type="entry name" value="Metal_Hydrolase"/>
</dbReference>
<dbReference type="GO" id="GO:0008892">
    <property type="term" value="F:guanine deaminase activity"/>
    <property type="evidence" value="ECO:0007669"/>
    <property type="project" value="UniProtKB-UniRule"/>
</dbReference>
<proteinExistence type="inferred from homology"/>
<dbReference type="EMBL" id="JBJQND010000016">
    <property type="protein sequence ID" value="KAL3846815.1"/>
    <property type="molecule type" value="Genomic_DNA"/>
</dbReference>
<dbReference type="PANTHER" id="PTHR11271:SF6">
    <property type="entry name" value="GUANINE DEAMINASE"/>
    <property type="match status" value="1"/>
</dbReference>
<keyword evidence="6 9" id="KW-0378">Hydrolase</keyword>
<feature type="domain" description="Amidohydrolase-related" evidence="10">
    <location>
        <begin position="32"/>
        <end position="402"/>
    </location>
</feature>
<dbReference type="InterPro" id="IPR006680">
    <property type="entry name" value="Amidohydro-rel"/>
</dbReference>
<dbReference type="Proteomes" id="UP001634394">
    <property type="component" value="Unassembled WGS sequence"/>
</dbReference>
<keyword evidence="7 9" id="KW-0862">Zinc</keyword>
<gene>
    <name evidence="11" type="ORF">ACJMK2_017769</name>
</gene>
<dbReference type="SUPFAM" id="SSF51556">
    <property type="entry name" value="Metallo-dependent hydrolases"/>
    <property type="match status" value="1"/>
</dbReference>
<accession>A0ABD3UBQ0</accession>
<evidence type="ECO:0000256" key="8">
    <source>
        <dbReference type="ARBA" id="ARBA00051148"/>
    </source>
</evidence>
<comment type="caution">
    <text evidence="11">The sequence shown here is derived from an EMBL/GenBank/DDBJ whole genome shotgun (WGS) entry which is preliminary data.</text>
</comment>
<evidence type="ECO:0000256" key="9">
    <source>
        <dbReference type="RuleBase" id="RU366009"/>
    </source>
</evidence>
<dbReference type="GO" id="GO:0006147">
    <property type="term" value="P:guanine catabolic process"/>
    <property type="evidence" value="ECO:0007669"/>
    <property type="project" value="UniProtKB-UniRule"/>
</dbReference>
<dbReference type="NCBIfam" id="TIGR02967">
    <property type="entry name" value="guan_deamin"/>
    <property type="match status" value="1"/>
</dbReference>
<keyword evidence="5 9" id="KW-0479">Metal-binding</keyword>
<evidence type="ECO:0000256" key="6">
    <source>
        <dbReference type="ARBA" id="ARBA00022801"/>
    </source>
</evidence>
<dbReference type="Pfam" id="PF01979">
    <property type="entry name" value="Amidohydro_1"/>
    <property type="match status" value="1"/>
</dbReference>
<organism evidence="11 12">
    <name type="scientific">Sinanodonta woodiana</name>
    <name type="common">Chinese pond mussel</name>
    <name type="synonym">Anodonta woodiana</name>
    <dbReference type="NCBI Taxonomy" id="1069815"/>
    <lineage>
        <taxon>Eukaryota</taxon>
        <taxon>Metazoa</taxon>
        <taxon>Spiralia</taxon>
        <taxon>Lophotrochozoa</taxon>
        <taxon>Mollusca</taxon>
        <taxon>Bivalvia</taxon>
        <taxon>Autobranchia</taxon>
        <taxon>Heteroconchia</taxon>
        <taxon>Palaeoheterodonta</taxon>
        <taxon>Unionida</taxon>
        <taxon>Unionoidea</taxon>
        <taxon>Unionidae</taxon>
        <taxon>Unioninae</taxon>
        <taxon>Sinanodonta</taxon>
    </lineage>
</organism>
<evidence type="ECO:0000313" key="11">
    <source>
        <dbReference type="EMBL" id="KAL3846815.1"/>
    </source>
</evidence>
<comment type="catalytic activity">
    <reaction evidence="8 9">
        <text>guanine + H2O + H(+) = xanthine + NH4(+)</text>
        <dbReference type="Rhea" id="RHEA:14665"/>
        <dbReference type="ChEBI" id="CHEBI:15377"/>
        <dbReference type="ChEBI" id="CHEBI:15378"/>
        <dbReference type="ChEBI" id="CHEBI:16235"/>
        <dbReference type="ChEBI" id="CHEBI:17712"/>
        <dbReference type="ChEBI" id="CHEBI:28938"/>
        <dbReference type="EC" id="3.5.4.3"/>
    </reaction>
</comment>
<evidence type="ECO:0000313" key="12">
    <source>
        <dbReference type="Proteomes" id="UP001634394"/>
    </source>
</evidence>
<evidence type="ECO:0000256" key="7">
    <source>
        <dbReference type="ARBA" id="ARBA00022833"/>
    </source>
</evidence>
<feature type="non-terminal residue" evidence="11">
    <location>
        <position position="1"/>
    </location>
</feature>
<evidence type="ECO:0000259" key="10">
    <source>
        <dbReference type="Pfam" id="PF01979"/>
    </source>
</evidence>
<evidence type="ECO:0000256" key="4">
    <source>
        <dbReference type="ARBA" id="ARBA00014514"/>
    </source>
</evidence>
<dbReference type="FunFam" id="3.20.20.140:FF:000022">
    <property type="entry name" value="Guanine deaminase"/>
    <property type="match status" value="1"/>
</dbReference>
<dbReference type="Gene3D" id="3.20.20.140">
    <property type="entry name" value="Metal-dependent hydrolases"/>
    <property type="match status" value="1"/>
</dbReference>
<evidence type="ECO:0000256" key="1">
    <source>
        <dbReference type="ARBA" id="ARBA00004984"/>
    </source>
</evidence>
<reference evidence="11 12" key="1">
    <citation type="submission" date="2024-11" db="EMBL/GenBank/DDBJ databases">
        <title>Chromosome-level genome assembly of the freshwater bivalve Anodonta woodiana.</title>
        <authorList>
            <person name="Chen X."/>
        </authorList>
    </citation>
    <scope>NUCLEOTIDE SEQUENCE [LARGE SCALE GENOMIC DNA]</scope>
    <source>
        <strain evidence="11">MN2024</strain>
        <tissue evidence="11">Gills</tissue>
    </source>
</reference>
<dbReference type="Gene3D" id="2.30.40.10">
    <property type="entry name" value="Urease, subunit C, domain 1"/>
    <property type="match status" value="1"/>
</dbReference>
<dbReference type="GO" id="GO:0008270">
    <property type="term" value="F:zinc ion binding"/>
    <property type="evidence" value="ECO:0007669"/>
    <property type="project" value="UniProtKB-UniRule"/>
</dbReference>
<evidence type="ECO:0000256" key="2">
    <source>
        <dbReference type="ARBA" id="ARBA00006745"/>
    </source>
</evidence>
<dbReference type="InterPro" id="IPR014311">
    <property type="entry name" value="Guanine_deaminase"/>
</dbReference>